<sequence>MSVLTAAPSPYQTIKLQGRGGRPSKMVVHKEPLASRSIQAQCVGVCAWVFCRICSHLLPQVGVTVPGQVREKVCFLFLLCPS</sequence>
<accession>A0A5B7IKU6</accession>
<gene>
    <name evidence="1" type="ORF">E2C01_077094</name>
</gene>
<dbReference type="EMBL" id="VSRR010059745">
    <property type="protein sequence ID" value="MPC82426.1"/>
    <property type="molecule type" value="Genomic_DNA"/>
</dbReference>
<dbReference type="Proteomes" id="UP000324222">
    <property type="component" value="Unassembled WGS sequence"/>
</dbReference>
<dbReference type="AlphaFoldDB" id="A0A5B7IKU6"/>
<proteinExistence type="predicted"/>
<comment type="caution">
    <text evidence="1">The sequence shown here is derived from an EMBL/GenBank/DDBJ whole genome shotgun (WGS) entry which is preliminary data.</text>
</comment>
<name>A0A5B7IKU6_PORTR</name>
<organism evidence="1 2">
    <name type="scientific">Portunus trituberculatus</name>
    <name type="common">Swimming crab</name>
    <name type="synonym">Neptunus trituberculatus</name>
    <dbReference type="NCBI Taxonomy" id="210409"/>
    <lineage>
        <taxon>Eukaryota</taxon>
        <taxon>Metazoa</taxon>
        <taxon>Ecdysozoa</taxon>
        <taxon>Arthropoda</taxon>
        <taxon>Crustacea</taxon>
        <taxon>Multicrustacea</taxon>
        <taxon>Malacostraca</taxon>
        <taxon>Eumalacostraca</taxon>
        <taxon>Eucarida</taxon>
        <taxon>Decapoda</taxon>
        <taxon>Pleocyemata</taxon>
        <taxon>Brachyura</taxon>
        <taxon>Eubrachyura</taxon>
        <taxon>Portunoidea</taxon>
        <taxon>Portunidae</taxon>
        <taxon>Portuninae</taxon>
        <taxon>Portunus</taxon>
    </lineage>
</organism>
<protein>
    <submittedName>
        <fullName evidence="1">Uncharacterized protein</fullName>
    </submittedName>
</protein>
<keyword evidence="2" id="KW-1185">Reference proteome</keyword>
<reference evidence="1 2" key="1">
    <citation type="submission" date="2019-05" db="EMBL/GenBank/DDBJ databases">
        <title>Another draft genome of Portunus trituberculatus and its Hox gene families provides insights of decapod evolution.</title>
        <authorList>
            <person name="Jeong J.-H."/>
            <person name="Song I."/>
            <person name="Kim S."/>
            <person name="Choi T."/>
            <person name="Kim D."/>
            <person name="Ryu S."/>
            <person name="Kim W."/>
        </authorList>
    </citation>
    <scope>NUCLEOTIDE SEQUENCE [LARGE SCALE GENOMIC DNA]</scope>
    <source>
        <tissue evidence="1">Muscle</tissue>
    </source>
</reference>
<evidence type="ECO:0000313" key="2">
    <source>
        <dbReference type="Proteomes" id="UP000324222"/>
    </source>
</evidence>
<evidence type="ECO:0000313" key="1">
    <source>
        <dbReference type="EMBL" id="MPC82426.1"/>
    </source>
</evidence>